<dbReference type="EMBL" id="OA883782">
    <property type="protein sequence ID" value="CAD7279689.1"/>
    <property type="molecule type" value="Genomic_DNA"/>
</dbReference>
<keyword evidence="6" id="KW-0325">Glycoprotein</keyword>
<accession>A0A7R9GGD5</accession>
<dbReference type="InterPro" id="IPR037019">
    <property type="entry name" value="Glyco_hydro_7_sf"/>
</dbReference>
<dbReference type="OrthoDB" id="412382at2759"/>
<evidence type="ECO:0000256" key="2">
    <source>
        <dbReference type="ARBA" id="ARBA00006044"/>
    </source>
</evidence>
<evidence type="ECO:0000256" key="8">
    <source>
        <dbReference type="ARBA" id="ARBA00023295"/>
    </source>
</evidence>
<keyword evidence="4" id="KW-0378">Hydrolase</keyword>
<feature type="region of interest" description="Disordered" evidence="10">
    <location>
        <begin position="541"/>
        <end position="566"/>
    </location>
</feature>
<dbReference type="PRINTS" id="PR00734">
    <property type="entry name" value="GLHYDRLASE7"/>
</dbReference>
<dbReference type="EC" id="3.2.1.4" evidence="3"/>
<evidence type="ECO:0000256" key="7">
    <source>
        <dbReference type="ARBA" id="ARBA00023277"/>
    </source>
</evidence>
<dbReference type="InterPro" id="IPR013320">
    <property type="entry name" value="ConA-like_dom_sf"/>
</dbReference>
<dbReference type="GO" id="GO:0030245">
    <property type="term" value="P:cellulose catabolic process"/>
    <property type="evidence" value="ECO:0007669"/>
    <property type="project" value="UniProtKB-KW"/>
</dbReference>
<evidence type="ECO:0000256" key="1">
    <source>
        <dbReference type="ARBA" id="ARBA00000966"/>
    </source>
</evidence>
<dbReference type="InterPro" id="IPR001722">
    <property type="entry name" value="Glyco_hydro_7"/>
</dbReference>
<dbReference type="Proteomes" id="UP000678499">
    <property type="component" value="Unassembled WGS sequence"/>
</dbReference>
<evidence type="ECO:0000256" key="4">
    <source>
        <dbReference type="ARBA" id="ARBA00022801"/>
    </source>
</evidence>
<reference evidence="12" key="1">
    <citation type="submission" date="2020-11" db="EMBL/GenBank/DDBJ databases">
        <authorList>
            <person name="Tran Van P."/>
        </authorList>
    </citation>
    <scope>NUCLEOTIDE SEQUENCE</scope>
</reference>
<dbReference type="Pfam" id="PF00840">
    <property type="entry name" value="Glyco_hydro_7"/>
    <property type="match status" value="3"/>
</dbReference>
<evidence type="ECO:0000256" key="9">
    <source>
        <dbReference type="ARBA" id="ARBA00023326"/>
    </source>
</evidence>
<comment type="catalytic activity">
    <reaction evidence="1">
        <text>Endohydrolysis of (1-&gt;4)-beta-D-glucosidic linkages in cellulose, lichenin and cereal beta-D-glucans.</text>
        <dbReference type="EC" id="3.2.1.4"/>
    </reaction>
</comment>
<feature type="chain" id="PRO_5036210751" description="cellulase" evidence="11">
    <location>
        <begin position="21"/>
        <end position="583"/>
    </location>
</feature>
<keyword evidence="5" id="KW-0136">Cellulose degradation</keyword>
<evidence type="ECO:0000256" key="10">
    <source>
        <dbReference type="SAM" id="MobiDB-lite"/>
    </source>
</evidence>
<comment type="similarity">
    <text evidence="2">Belongs to the glycosyl hydrolase 7 (cellulase C) family.</text>
</comment>
<name>A0A7R9GGD5_9CRUS</name>
<dbReference type="Gene3D" id="2.70.100.10">
    <property type="entry name" value="Glycoside hydrolase, family 7, domain"/>
    <property type="match status" value="3"/>
</dbReference>
<gene>
    <name evidence="12" type="ORF">NMOB1V02_LOCUS7357</name>
</gene>
<sequence length="583" mass="63387">MQFKMKVLILLCSVVSVAFSQNVGTNTQEQHLSLPMQVCSGPGSCSSEQTTVVMDANWRWTLLNFRIMQFKMKVLILLCSVVSVAFSQNVGTNTQEQHLSLPMQVCSGPGSCSSEQTTVVMDANWRWTHKTNEFVNCYTGNTWDASICPDAATCTQNCAVDGIDTNTWSGTYGVTTSGNALTLKFVTSGPFSKNIGSRVYLLATEDKYKRLRSHQSGGQCVPPFSSTDAFTATTLAATLAAAKASVDENGGIALDDLEATLRKNVKMFQLKNREFSLTVDVSNLPCGLNGAVYFVEMDEDGGLSKYPTNHAGAKYGTGYCDAQCPHDLKWINGETNSDGWVPASNDANSGAGKYGTCCFEMDIWEANSMAQSFTPHNCAVEGQYRCEGTECGDNESGDRYDGVCDKDGCDWAAYRLGQHDFYGPGKTVDTNQPFTLITQFITSDGTDNGDLVEIRRIYRQNGREISNTFANFPGVPAHDSVTDDYCTDIKNAFGDVQDFAQKGGMRAMGRALDRGLVLTMSLWDDHYAFMHWLDATYPEGSSEPGALRGPCPDDGGDPAELENTVPNSSFTLSDIRVGPIGSL</sequence>
<keyword evidence="13" id="KW-1185">Reference proteome</keyword>
<keyword evidence="8" id="KW-0326">Glycosidase</keyword>
<evidence type="ECO:0000313" key="13">
    <source>
        <dbReference type="Proteomes" id="UP000678499"/>
    </source>
</evidence>
<dbReference type="PANTHER" id="PTHR33753:SF1">
    <property type="entry name" value="ENDO-BETA-1,4-GLUCANASE CELB"/>
    <property type="match status" value="1"/>
</dbReference>
<evidence type="ECO:0000313" key="12">
    <source>
        <dbReference type="EMBL" id="CAD7279689.1"/>
    </source>
</evidence>
<dbReference type="AlphaFoldDB" id="A0A7R9GGD5"/>
<keyword evidence="11" id="KW-0732">Signal</keyword>
<protein>
    <recommendedName>
        <fullName evidence="3">cellulase</fullName>
        <ecNumber evidence="3">3.2.1.4</ecNumber>
    </recommendedName>
</protein>
<evidence type="ECO:0000256" key="5">
    <source>
        <dbReference type="ARBA" id="ARBA00023001"/>
    </source>
</evidence>
<evidence type="ECO:0000256" key="3">
    <source>
        <dbReference type="ARBA" id="ARBA00012601"/>
    </source>
</evidence>
<keyword evidence="7" id="KW-0119">Carbohydrate metabolism</keyword>
<dbReference type="SUPFAM" id="SSF49899">
    <property type="entry name" value="Concanavalin A-like lectins/glucanases"/>
    <property type="match status" value="3"/>
</dbReference>
<proteinExistence type="inferred from homology"/>
<evidence type="ECO:0000256" key="6">
    <source>
        <dbReference type="ARBA" id="ARBA00023180"/>
    </source>
</evidence>
<keyword evidence="9" id="KW-0624">Polysaccharide degradation</keyword>
<evidence type="ECO:0000256" key="11">
    <source>
        <dbReference type="SAM" id="SignalP"/>
    </source>
</evidence>
<dbReference type="PANTHER" id="PTHR33753">
    <property type="entry name" value="1,4-BETA-D-GLUCAN CELLOBIOHYDROLASE B"/>
    <property type="match status" value="1"/>
</dbReference>
<dbReference type="GO" id="GO:0008810">
    <property type="term" value="F:cellulase activity"/>
    <property type="evidence" value="ECO:0007669"/>
    <property type="project" value="UniProtKB-EC"/>
</dbReference>
<dbReference type="EMBL" id="CAJPEX010001745">
    <property type="protein sequence ID" value="CAG0919841.1"/>
    <property type="molecule type" value="Genomic_DNA"/>
</dbReference>
<feature type="signal peptide" evidence="11">
    <location>
        <begin position="1"/>
        <end position="20"/>
    </location>
</feature>
<organism evidence="12">
    <name type="scientific">Notodromas monacha</name>
    <dbReference type="NCBI Taxonomy" id="399045"/>
    <lineage>
        <taxon>Eukaryota</taxon>
        <taxon>Metazoa</taxon>
        <taxon>Ecdysozoa</taxon>
        <taxon>Arthropoda</taxon>
        <taxon>Crustacea</taxon>
        <taxon>Oligostraca</taxon>
        <taxon>Ostracoda</taxon>
        <taxon>Podocopa</taxon>
        <taxon>Podocopida</taxon>
        <taxon>Cypridocopina</taxon>
        <taxon>Cypridoidea</taxon>
        <taxon>Cyprididae</taxon>
        <taxon>Notodromas</taxon>
    </lineage>
</organism>
<dbReference type="CDD" id="cd07999">
    <property type="entry name" value="GH7_CBH_EG"/>
    <property type="match status" value="1"/>
</dbReference>